<evidence type="ECO:0000256" key="1">
    <source>
        <dbReference type="ARBA" id="ARBA00022603"/>
    </source>
</evidence>
<keyword evidence="1" id="KW-0489">Methyltransferase</keyword>
<dbReference type="EMBL" id="MFDD01000013">
    <property type="protein sequence ID" value="OGE40268.1"/>
    <property type="molecule type" value="Genomic_DNA"/>
</dbReference>
<dbReference type="GO" id="GO:0032259">
    <property type="term" value="P:methylation"/>
    <property type="evidence" value="ECO:0007669"/>
    <property type="project" value="UniProtKB-KW"/>
</dbReference>
<accession>A0A1F5KHA3</accession>
<name>A0A1F5KHA3_9BACT</name>
<evidence type="ECO:0000313" key="6">
    <source>
        <dbReference type="Proteomes" id="UP000177328"/>
    </source>
</evidence>
<dbReference type="GO" id="GO:0008276">
    <property type="term" value="F:protein methyltransferase activity"/>
    <property type="evidence" value="ECO:0007669"/>
    <property type="project" value="InterPro"/>
</dbReference>
<keyword evidence="2" id="KW-0808">Transferase</keyword>
<feature type="domain" description="Methyltransferase" evidence="4">
    <location>
        <begin position="67"/>
        <end position="136"/>
    </location>
</feature>
<dbReference type="CDD" id="cd02440">
    <property type="entry name" value="AdoMet_MTases"/>
    <property type="match status" value="1"/>
</dbReference>
<organism evidence="5 6">
    <name type="scientific">Candidatus Daviesbacteria bacterium RIFCSPHIGHO2_02_FULL_43_12</name>
    <dbReference type="NCBI Taxonomy" id="1797776"/>
    <lineage>
        <taxon>Bacteria</taxon>
        <taxon>Candidatus Daviesiibacteriota</taxon>
    </lineage>
</organism>
<dbReference type="PANTHER" id="PTHR18895:SF74">
    <property type="entry name" value="MTRF1L RELEASE FACTOR GLUTAMINE METHYLTRANSFERASE"/>
    <property type="match status" value="1"/>
</dbReference>
<proteinExistence type="predicted"/>
<dbReference type="InterPro" id="IPR025714">
    <property type="entry name" value="Methyltranfer_dom"/>
</dbReference>
<dbReference type="PANTHER" id="PTHR18895">
    <property type="entry name" value="HEMK METHYLTRANSFERASE"/>
    <property type="match status" value="1"/>
</dbReference>
<dbReference type="InterPro" id="IPR050320">
    <property type="entry name" value="N5-glutamine_MTase"/>
</dbReference>
<evidence type="ECO:0000256" key="2">
    <source>
        <dbReference type="ARBA" id="ARBA00022679"/>
    </source>
</evidence>
<reference evidence="5 6" key="1">
    <citation type="journal article" date="2016" name="Nat. Commun.">
        <title>Thousands of microbial genomes shed light on interconnected biogeochemical processes in an aquifer system.</title>
        <authorList>
            <person name="Anantharaman K."/>
            <person name="Brown C.T."/>
            <person name="Hug L.A."/>
            <person name="Sharon I."/>
            <person name="Castelle C.J."/>
            <person name="Probst A.J."/>
            <person name="Thomas B.C."/>
            <person name="Singh A."/>
            <person name="Wilkins M.J."/>
            <person name="Karaoz U."/>
            <person name="Brodie E.L."/>
            <person name="Williams K.H."/>
            <person name="Hubbard S.S."/>
            <person name="Banfield J.F."/>
        </authorList>
    </citation>
    <scope>NUCLEOTIDE SEQUENCE [LARGE SCALE GENOMIC DNA]</scope>
</reference>
<dbReference type="InterPro" id="IPR029063">
    <property type="entry name" value="SAM-dependent_MTases_sf"/>
</dbReference>
<dbReference type="Pfam" id="PF13847">
    <property type="entry name" value="Methyltransf_31"/>
    <property type="match status" value="1"/>
</dbReference>
<evidence type="ECO:0000259" key="4">
    <source>
        <dbReference type="Pfam" id="PF13847"/>
    </source>
</evidence>
<dbReference type="InterPro" id="IPR004556">
    <property type="entry name" value="HemK-like"/>
</dbReference>
<dbReference type="SUPFAM" id="SSF53335">
    <property type="entry name" value="S-adenosyl-L-methionine-dependent methyltransferases"/>
    <property type="match status" value="1"/>
</dbReference>
<evidence type="ECO:0000313" key="5">
    <source>
        <dbReference type="EMBL" id="OGE40268.1"/>
    </source>
</evidence>
<sequence>MNNSDKPQQYIQGWVEFFKLKFKVTPDVLIPRPETELLVEMILQFVHSSQLSVHSKTENREPRTDNLYTIIDIGTGSGNIAISLAKNLSNRTIEVRYKIIATDISKQALRVAKQNAKLHGVEDHIKFIQSNLLTSLYSELITPDSELIIVTNLPYIPTARIPYLDSSVKDFEPHLALDGGENGFGLYEILFQQLIKKKLTPKLLIGEIDYTHGQLAVDIAKKYFPEAEIEVKKDLAYMQRILTIRLPG</sequence>
<gene>
    <name evidence="5" type="ORF">A3D25_05315</name>
</gene>
<protein>
    <recommendedName>
        <fullName evidence="4">Methyltransferase domain-containing protein</fullName>
    </recommendedName>
</protein>
<dbReference type="AlphaFoldDB" id="A0A1F5KHA3"/>
<comment type="caution">
    <text evidence="5">The sequence shown here is derived from an EMBL/GenBank/DDBJ whole genome shotgun (WGS) entry which is preliminary data.</text>
</comment>
<dbReference type="NCBIfam" id="TIGR00536">
    <property type="entry name" value="hemK_fam"/>
    <property type="match status" value="1"/>
</dbReference>
<dbReference type="Gene3D" id="3.40.50.150">
    <property type="entry name" value="Vaccinia Virus protein VP39"/>
    <property type="match status" value="1"/>
</dbReference>
<dbReference type="Proteomes" id="UP000177328">
    <property type="component" value="Unassembled WGS sequence"/>
</dbReference>
<keyword evidence="3" id="KW-0949">S-adenosyl-L-methionine</keyword>
<evidence type="ECO:0000256" key="3">
    <source>
        <dbReference type="ARBA" id="ARBA00022691"/>
    </source>
</evidence>